<feature type="transmembrane region" description="Helical" evidence="6">
    <location>
        <begin position="12"/>
        <end position="31"/>
    </location>
</feature>
<feature type="transmembrane region" description="Helical" evidence="6">
    <location>
        <begin position="85"/>
        <end position="101"/>
    </location>
</feature>
<keyword evidence="2" id="KW-0808">Transferase</keyword>
<protein>
    <submittedName>
        <fullName evidence="7">Prenyltransferase</fullName>
    </submittedName>
</protein>
<dbReference type="PANTHER" id="PTHR13929:SF0">
    <property type="entry name" value="UBIA PRENYLTRANSFERASE DOMAIN-CONTAINING PROTEIN 1"/>
    <property type="match status" value="1"/>
</dbReference>
<keyword evidence="3 6" id="KW-0812">Transmembrane</keyword>
<accession>A0ABV9Q2B0</accession>
<keyword evidence="4 6" id="KW-1133">Transmembrane helix</keyword>
<proteinExistence type="predicted"/>
<evidence type="ECO:0000256" key="5">
    <source>
        <dbReference type="ARBA" id="ARBA00023136"/>
    </source>
</evidence>
<evidence type="ECO:0000256" key="6">
    <source>
        <dbReference type="SAM" id="Phobius"/>
    </source>
</evidence>
<comment type="caution">
    <text evidence="7">The sequence shown here is derived from an EMBL/GenBank/DDBJ whole genome shotgun (WGS) entry which is preliminary data.</text>
</comment>
<dbReference type="CDD" id="cd13962">
    <property type="entry name" value="PT_UbiA_UBIAD1"/>
    <property type="match status" value="1"/>
</dbReference>
<sequence length="142" mass="15575">MGHSLLLLFASFRWTVFWGAIPIGLLAAAMLHANNLRDREHDPLVGKMTLANLRSEKRAKQELTILVLSAYFMQAVLVAMGILPLLSSISLLSLPLAFTIIRRTAKSKTPLELNLVLGLTVLLHLLFGMSHAMGLFSSVLLA</sequence>
<keyword evidence="8" id="KW-1185">Reference proteome</keyword>
<evidence type="ECO:0000256" key="2">
    <source>
        <dbReference type="ARBA" id="ARBA00022679"/>
    </source>
</evidence>
<dbReference type="RefSeq" id="WP_380026013.1">
    <property type="nucleotide sequence ID" value="NZ_JBHSHC010000096.1"/>
</dbReference>
<evidence type="ECO:0000256" key="3">
    <source>
        <dbReference type="ARBA" id="ARBA00022692"/>
    </source>
</evidence>
<evidence type="ECO:0000256" key="1">
    <source>
        <dbReference type="ARBA" id="ARBA00004141"/>
    </source>
</evidence>
<evidence type="ECO:0000256" key="4">
    <source>
        <dbReference type="ARBA" id="ARBA00022989"/>
    </source>
</evidence>
<dbReference type="InterPro" id="IPR026046">
    <property type="entry name" value="UBIAD1"/>
</dbReference>
<dbReference type="Proteomes" id="UP001596002">
    <property type="component" value="Unassembled WGS sequence"/>
</dbReference>
<evidence type="ECO:0000313" key="7">
    <source>
        <dbReference type="EMBL" id="MFC4768093.1"/>
    </source>
</evidence>
<evidence type="ECO:0000313" key="8">
    <source>
        <dbReference type="Proteomes" id="UP001596002"/>
    </source>
</evidence>
<gene>
    <name evidence="7" type="ORF">ACFO8Q_12105</name>
</gene>
<reference evidence="8" key="1">
    <citation type="journal article" date="2019" name="Int. J. Syst. Evol. Microbiol.">
        <title>The Global Catalogue of Microorganisms (GCM) 10K type strain sequencing project: providing services to taxonomists for standard genome sequencing and annotation.</title>
        <authorList>
            <consortium name="The Broad Institute Genomics Platform"/>
            <consortium name="The Broad Institute Genome Sequencing Center for Infectious Disease"/>
            <person name="Wu L."/>
            <person name="Ma J."/>
        </authorList>
    </citation>
    <scope>NUCLEOTIDE SEQUENCE [LARGE SCALE GENOMIC DNA]</scope>
    <source>
        <strain evidence="8">WYCCWR 12678</strain>
    </source>
</reference>
<dbReference type="PANTHER" id="PTHR13929">
    <property type="entry name" value="1,4-DIHYDROXY-2-NAPHTHOATE OCTAPRENYLTRANSFERASE"/>
    <property type="match status" value="1"/>
</dbReference>
<name>A0ABV9Q2B0_9BACL</name>
<comment type="subcellular location">
    <subcellularLocation>
        <location evidence="1">Membrane</location>
        <topology evidence="1">Multi-pass membrane protein</topology>
    </subcellularLocation>
</comment>
<dbReference type="EMBL" id="JBHSHC010000096">
    <property type="protein sequence ID" value="MFC4768093.1"/>
    <property type="molecule type" value="Genomic_DNA"/>
</dbReference>
<dbReference type="Pfam" id="PF01040">
    <property type="entry name" value="UbiA"/>
    <property type="match status" value="1"/>
</dbReference>
<feature type="transmembrane region" description="Helical" evidence="6">
    <location>
        <begin position="113"/>
        <end position="136"/>
    </location>
</feature>
<dbReference type="InterPro" id="IPR000537">
    <property type="entry name" value="UbiA_prenyltransferase"/>
</dbReference>
<keyword evidence="5 6" id="KW-0472">Membrane</keyword>
<organism evidence="7 8">
    <name type="scientific">Effusibacillus consociatus</name>
    <dbReference type="NCBI Taxonomy" id="1117041"/>
    <lineage>
        <taxon>Bacteria</taxon>
        <taxon>Bacillati</taxon>
        <taxon>Bacillota</taxon>
        <taxon>Bacilli</taxon>
        <taxon>Bacillales</taxon>
        <taxon>Alicyclobacillaceae</taxon>
        <taxon>Effusibacillus</taxon>
    </lineage>
</organism>